<evidence type="ECO:0000256" key="1">
    <source>
        <dbReference type="SAM" id="MobiDB-lite"/>
    </source>
</evidence>
<keyword evidence="3" id="KW-1185">Reference proteome</keyword>
<dbReference type="EMBL" id="JAYRBN010000112">
    <property type="protein sequence ID" value="KAL2724971.1"/>
    <property type="molecule type" value="Genomic_DNA"/>
</dbReference>
<feature type="compositionally biased region" description="Polar residues" evidence="1">
    <location>
        <begin position="51"/>
        <end position="60"/>
    </location>
</feature>
<proteinExistence type="predicted"/>
<dbReference type="Proteomes" id="UP001607303">
    <property type="component" value="Unassembled WGS sequence"/>
</dbReference>
<evidence type="ECO:0000313" key="2">
    <source>
        <dbReference type="EMBL" id="KAL2724971.1"/>
    </source>
</evidence>
<feature type="compositionally biased region" description="Basic residues" evidence="1">
    <location>
        <begin position="61"/>
        <end position="71"/>
    </location>
</feature>
<evidence type="ECO:0000313" key="3">
    <source>
        <dbReference type="Proteomes" id="UP001607303"/>
    </source>
</evidence>
<gene>
    <name evidence="2" type="ORF">V1477_018832</name>
</gene>
<comment type="caution">
    <text evidence="2">The sequence shown here is derived from an EMBL/GenBank/DDBJ whole genome shotgun (WGS) entry which is preliminary data.</text>
</comment>
<protein>
    <submittedName>
        <fullName evidence="2">Uncharacterized protein</fullName>
    </submittedName>
</protein>
<organism evidence="2 3">
    <name type="scientific">Vespula maculifrons</name>
    <name type="common">Eastern yellow jacket</name>
    <name type="synonym">Wasp</name>
    <dbReference type="NCBI Taxonomy" id="7453"/>
    <lineage>
        <taxon>Eukaryota</taxon>
        <taxon>Metazoa</taxon>
        <taxon>Ecdysozoa</taxon>
        <taxon>Arthropoda</taxon>
        <taxon>Hexapoda</taxon>
        <taxon>Insecta</taxon>
        <taxon>Pterygota</taxon>
        <taxon>Neoptera</taxon>
        <taxon>Endopterygota</taxon>
        <taxon>Hymenoptera</taxon>
        <taxon>Apocrita</taxon>
        <taxon>Aculeata</taxon>
        <taxon>Vespoidea</taxon>
        <taxon>Vespidae</taxon>
        <taxon>Vespinae</taxon>
        <taxon>Vespula</taxon>
    </lineage>
</organism>
<reference evidence="2 3" key="1">
    <citation type="journal article" date="2024" name="Ann. Entomol. Soc. Am.">
        <title>Genomic analyses of the southern and eastern yellowjacket wasps (Hymenoptera: Vespidae) reveal evolutionary signatures of social life.</title>
        <authorList>
            <person name="Catto M.A."/>
            <person name="Caine P.B."/>
            <person name="Orr S.E."/>
            <person name="Hunt B.G."/>
            <person name="Goodisman M.A.D."/>
        </authorList>
    </citation>
    <scope>NUCLEOTIDE SEQUENCE [LARGE SCALE GENOMIC DNA]</scope>
    <source>
        <strain evidence="2">232</strain>
        <tissue evidence="2">Head and thorax</tissue>
    </source>
</reference>
<feature type="region of interest" description="Disordered" evidence="1">
    <location>
        <begin position="1"/>
        <end position="71"/>
    </location>
</feature>
<dbReference type="AlphaFoldDB" id="A0ABD2AX56"/>
<sequence>MEPKSSTNDDDNDDEDDDDDDDDNVDSESPKSLETVSGFLIPSGARGPSSRKLSSAYQQHTRLKRVPSKRV</sequence>
<feature type="compositionally biased region" description="Acidic residues" evidence="1">
    <location>
        <begin position="8"/>
        <end position="26"/>
    </location>
</feature>
<accession>A0ABD2AX56</accession>
<name>A0ABD2AX56_VESMC</name>